<dbReference type="OrthoDB" id="6074760at2759"/>
<dbReference type="InterPro" id="IPR000276">
    <property type="entry name" value="GPCR_Rhodpsn"/>
</dbReference>
<dbReference type="GeneID" id="111104847"/>
<keyword evidence="11" id="KW-1185">Reference proteome</keyword>
<dbReference type="GO" id="GO:0004930">
    <property type="term" value="F:G protein-coupled receptor activity"/>
    <property type="evidence" value="ECO:0007669"/>
    <property type="project" value="UniProtKB-KW"/>
</dbReference>
<dbReference type="Pfam" id="PF00001">
    <property type="entry name" value="7tm_1"/>
    <property type="match status" value="1"/>
</dbReference>
<feature type="transmembrane region" description="Helical" evidence="9">
    <location>
        <begin position="206"/>
        <end position="229"/>
    </location>
</feature>
<feature type="transmembrane region" description="Helical" evidence="9">
    <location>
        <begin position="71"/>
        <end position="90"/>
    </location>
</feature>
<dbReference type="PANTHER" id="PTHR24243:SF230">
    <property type="entry name" value="G-PROTEIN COUPLED RECEPTORS FAMILY 1 PROFILE DOMAIN-CONTAINING PROTEIN"/>
    <property type="match status" value="1"/>
</dbReference>
<keyword evidence="4" id="KW-0297">G-protein coupled receptor</keyword>
<dbReference type="AlphaFoldDB" id="A0A8B8ATN3"/>
<keyword evidence="2 9" id="KW-0812">Transmembrane</keyword>
<evidence type="ECO:0000256" key="3">
    <source>
        <dbReference type="ARBA" id="ARBA00022989"/>
    </source>
</evidence>
<evidence type="ECO:0000256" key="8">
    <source>
        <dbReference type="SAM" id="MobiDB-lite"/>
    </source>
</evidence>
<evidence type="ECO:0000256" key="1">
    <source>
        <dbReference type="ARBA" id="ARBA00004141"/>
    </source>
</evidence>
<evidence type="ECO:0000256" key="2">
    <source>
        <dbReference type="ARBA" id="ARBA00022692"/>
    </source>
</evidence>
<dbReference type="GO" id="GO:0005886">
    <property type="term" value="C:plasma membrane"/>
    <property type="evidence" value="ECO:0007669"/>
    <property type="project" value="TreeGrafter"/>
</dbReference>
<evidence type="ECO:0000256" key="9">
    <source>
        <dbReference type="SAM" id="Phobius"/>
    </source>
</evidence>
<proteinExistence type="predicted"/>
<feature type="transmembrane region" description="Helical" evidence="9">
    <location>
        <begin position="153"/>
        <end position="173"/>
    </location>
</feature>
<protein>
    <submittedName>
        <fullName evidence="12">Uncharacterized protein LOC111104847</fullName>
    </submittedName>
</protein>
<feature type="transmembrane region" description="Helical" evidence="9">
    <location>
        <begin position="322"/>
        <end position="342"/>
    </location>
</feature>
<keyword evidence="3 9" id="KW-1133">Transmembrane helix</keyword>
<keyword evidence="7" id="KW-0807">Transducer</keyword>
<dbReference type="KEGG" id="cvn:111104847"/>
<feature type="compositionally biased region" description="Low complexity" evidence="8">
    <location>
        <begin position="237"/>
        <end position="256"/>
    </location>
</feature>
<name>A0A8B8ATN3_CRAVI</name>
<evidence type="ECO:0000256" key="4">
    <source>
        <dbReference type="ARBA" id="ARBA00023040"/>
    </source>
</evidence>
<feature type="domain" description="G-protein coupled receptors family 1 profile" evidence="10">
    <location>
        <begin position="56"/>
        <end position="338"/>
    </location>
</feature>
<feature type="transmembrane region" description="Helical" evidence="9">
    <location>
        <begin position="124"/>
        <end position="141"/>
    </location>
</feature>
<dbReference type="SUPFAM" id="SSF81321">
    <property type="entry name" value="Family A G protein-coupled receptor-like"/>
    <property type="match status" value="1"/>
</dbReference>
<accession>A0A8B8ATN3</accession>
<dbReference type="Proteomes" id="UP000694844">
    <property type="component" value="Chromosome 7"/>
</dbReference>
<dbReference type="PROSITE" id="PS50262">
    <property type="entry name" value="G_PROTEIN_RECEP_F1_2"/>
    <property type="match status" value="1"/>
</dbReference>
<feature type="region of interest" description="Disordered" evidence="8">
    <location>
        <begin position="235"/>
        <end position="257"/>
    </location>
</feature>
<evidence type="ECO:0000313" key="12">
    <source>
        <dbReference type="RefSeq" id="XP_022294717.1"/>
    </source>
</evidence>
<dbReference type="Gene3D" id="1.20.1070.10">
    <property type="entry name" value="Rhodopsin 7-helix transmembrane proteins"/>
    <property type="match status" value="1"/>
</dbReference>
<keyword evidence="5 9" id="KW-0472">Membrane</keyword>
<feature type="transmembrane region" description="Helical" evidence="9">
    <location>
        <begin position="44"/>
        <end position="65"/>
    </location>
</feature>
<comment type="subcellular location">
    <subcellularLocation>
        <location evidence="1">Membrane</location>
        <topology evidence="1">Multi-pass membrane protein</topology>
    </subcellularLocation>
</comment>
<dbReference type="RefSeq" id="XP_022294717.1">
    <property type="nucleotide sequence ID" value="XM_022439009.1"/>
</dbReference>
<sequence>MDYSPFLNYSQNNRTLEPDDIADFFQAPNIPEGLQYVAYVLHEYCIPVLFSVGVCFNIVIIIGFLSTELNRVSPCLYFVALSLVDITYLVQMMVPWASRRVYNIYAVAGICQLTYYFHYLSTFMEWWLIALMLMERTLVLISRRRAKVLCSPFRTKCTIISMCVFSVVSHLYLTWTSAVIKIRNEDNCIIIPENLKNIFLLRKIDVFFSFIVPSFCIFCMLTICIIKLFDKRRNRGTQPSHTQSSRRSTSSRRPSTLVPEDKGIIRLKKFNPRVFMKSNRLTASCCVLTAIFLILCVPFDSLRTRLTFEVQPEYIDRKWLDVLNVFAAFNYSFKALFYFVAFKEFRQALWILLKRMTSRCRNTKFVLKFHPM</sequence>
<evidence type="ECO:0000259" key="10">
    <source>
        <dbReference type="PROSITE" id="PS50262"/>
    </source>
</evidence>
<evidence type="ECO:0000256" key="7">
    <source>
        <dbReference type="ARBA" id="ARBA00023224"/>
    </source>
</evidence>
<evidence type="ECO:0000256" key="5">
    <source>
        <dbReference type="ARBA" id="ARBA00023136"/>
    </source>
</evidence>
<evidence type="ECO:0000256" key="6">
    <source>
        <dbReference type="ARBA" id="ARBA00023170"/>
    </source>
</evidence>
<keyword evidence="6" id="KW-0675">Receptor</keyword>
<dbReference type="PANTHER" id="PTHR24243">
    <property type="entry name" value="G-PROTEIN COUPLED RECEPTOR"/>
    <property type="match status" value="1"/>
</dbReference>
<gene>
    <name evidence="12" type="primary">LOC111104847</name>
</gene>
<evidence type="ECO:0000313" key="11">
    <source>
        <dbReference type="Proteomes" id="UP000694844"/>
    </source>
</evidence>
<dbReference type="InterPro" id="IPR017452">
    <property type="entry name" value="GPCR_Rhodpsn_7TM"/>
</dbReference>
<feature type="transmembrane region" description="Helical" evidence="9">
    <location>
        <begin position="281"/>
        <end position="302"/>
    </location>
</feature>
<reference evidence="12" key="1">
    <citation type="submission" date="2025-08" db="UniProtKB">
        <authorList>
            <consortium name="RefSeq"/>
        </authorList>
    </citation>
    <scope>IDENTIFICATION</scope>
    <source>
        <tissue evidence="12">Whole sample</tissue>
    </source>
</reference>
<organism evidence="11 12">
    <name type="scientific">Crassostrea virginica</name>
    <name type="common">Eastern oyster</name>
    <dbReference type="NCBI Taxonomy" id="6565"/>
    <lineage>
        <taxon>Eukaryota</taxon>
        <taxon>Metazoa</taxon>
        <taxon>Spiralia</taxon>
        <taxon>Lophotrochozoa</taxon>
        <taxon>Mollusca</taxon>
        <taxon>Bivalvia</taxon>
        <taxon>Autobranchia</taxon>
        <taxon>Pteriomorphia</taxon>
        <taxon>Ostreida</taxon>
        <taxon>Ostreoidea</taxon>
        <taxon>Ostreidae</taxon>
        <taxon>Crassostrea</taxon>
    </lineage>
</organism>